<evidence type="ECO:0000313" key="3">
    <source>
        <dbReference type="Proteomes" id="UP000033935"/>
    </source>
</evidence>
<dbReference type="Proteomes" id="UP000033935">
    <property type="component" value="Unassembled WGS sequence"/>
</dbReference>
<dbReference type="EMBL" id="LBWG01000003">
    <property type="protein sequence ID" value="KKR04849.1"/>
    <property type="molecule type" value="Genomic_DNA"/>
</dbReference>
<dbReference type="PANTHER" id="PTHR34293">
    <property type="entry name" value="HTH-TYPE TRANSCRIPTIONAL REGULATOR TRMBL2"/>
    <property type="match status" value="1"/>
</dbReference>
<name>A0A0G0MLF9_9BACT</name>
<protein>
    <submittedName>
        <fullName evidence="2">Transcriptional regulator, TrmB</fullName>
    </submittedName>
</protein>
<dbReference type="PANTHER" id="PTHR34293:SF1">
    <property type="entry name" value="HTH-TYPE TRANSCRIPTIONAL REGULATOR TRMBL2"/>
    <property type="match status" value="1"/>
</dbReference>
<dbReference type="Pfam" id="PF01978">
    <property type="entry name" value="TrmB"/>
    <property type="match status" value="1"/>
</dbReference>
<dbReference type="Gene3D" id="1.10.10.10">
    <property type="entry name" value="Winged helix-like DNA-binding domain superfamily/Winged helix DNA-binding domain"/>
    <property type="match status" value="1"/>
</dbReference>
<dbReference type="SUPFAM" id="SSF46785">
    <property type="entry name" value="Winged helix' DNA-binding domain"/>
    <property type="match status" value="1"/>
</dbReference>
<dbReference type="InterPro" id="IPR036390">
    <property type="entry name" value="WH_DNA-bd_sf"/>
</dbReference>
<evidence type="ECO:0000259" key="1">
    <source>
        <dbReference type="Pfam" id="PF01978"/>
    </source>
</evidence>
<reference evidence="2 3" key="1">
    <citation type="journal article" date="2015" name="Nature">
        <title>rRNA introns, odd ribosomes, and small enigmatic genomes across a large radiation of phyla.</title>
        <authorList>
            <person name="Brown C.T."/>
            <person name="Hug L.A."/>
            <person name="Thomas B.C."/>
            <person name="Sharon I."/>
            <person name="Castelle C.J."/>
            <person name="Singh A."/>
            <person name="Wilkins M.J."/>
            <person name="Williams K.H."/>
            <person name="Banfield J.F."/>
        </authorList>
    </citation>
    <scope>NUCLEOTIDE SEQUENCE [LARGE SCALE GENOMIC DNA]</scope>
</reference>
<proteinExistence type="predicted"/>
<dbReference type="AlphaFoldDB" id="A0A0G0MLF9"/>
<dbReference type="InterPro" id="IPR002831">
    <property type="entry name" value="Tscrpt_reg_TrmB_N"/>
</dbReference>
<dbReference type="InterPro" id="IPR051797">
    <property type="entry name" value="TrmB-like"/>
</dbReference>
<organism evidence="2 3">
    <name type="scientific">Candidatus Uhrbacteria bacterium GW2011_GWF2_39_13</name>
    <dbReference type="NCBI Taxonomy" id="1618995"/>
    <lineage>
        <taxon>Bacteria</taxon>
        <taxon>Candidatus Uhriibacteriota</taxon>
    </lineage>
</organism>
<dbReference type="InterPro" id="IPR036388">
    <property type="entry name" value="WH-like_DNA-bd_sf"/>
</dbReference>
<sequence>MDELKKQLEHLGLSDKESKVYLAALELGPTPVQDISHKAHVNRATTYVMIESLSARGLMSTFQKGKKRFYVSESPERLMAIIQTQQKELSERQVELEGMMPLLSALYNAEGAKPQIRYLEGVEGVKTVRALFEKLSGDFVEIAPLDDVHQTSELMGEERNQHHAVLRTRGTSYRVLAITKNQDPKCLPEMGDGQWRMLPPEKFPIHASIVVRKDHVFLFSYRSAILSVVIRSQEIADALRALFELAWDGAKSYPSKGC</sequence>
<gene>
    <name evidence="2" type="ORF">UT30_C0003G0038</name>
</gene>
<evidence type="ECO:0000313" key="2">
    <source>
        <dbReference type="EMBL" id="KKR04849.1"/>
    </source>
</evidence>
<comment type="caution">
    <text evidence="2">The sequence shown here is derived from an EMBL/GenBank/DDBJ whole genome shotgun (WGS) entry which is preliminary data.</text>
</comment>
<feature type="domain" description="Transcription regulator TrmB N-terminal" evidence="1">
    <location>
        <begin position="8"/>
        <end position="71"/>
    </location>
</feature>
<accession>A0A0G0MLF9</accession>